<organism evidence="2 4">
    <name type="scientific">Punica granatum</name>
    <name type="common">Pomegranate</name>
    <dbReference type="NCBI Taxonomy" id="22663"/>
    <lineage>
        <taxon>Eukaryota</taxon>
        <taxon>Viridiplantae</taxon>
        <taxon>Streptophyta</taxon>
        <taxon>Embryophyta</taxon>
        <taxon>Tracheophyta</taxon>
        <taxon>Spermatophyta</taxon>
        <taxon>Magnoliopsida</taxon>
        <taxon>eudicotyledons</taxon>
        <taxon>Gunneridae</taxon>
        <taxon>Pentapetalae</taxon>
        <taxon>rosids</taxon>
        <taxon>malvids</taxon>
        <taxon>Myrtales</taxon>
        <taxon>Lythraceae</taxon>
        <taxon>Punica</taxon>
    </lineage>
</organism>
<evidence type="ECO:0000313" key="4">
    <source>
        <dbReference type="Proteomes" id="UP000197138"/>
    </source>
</evidence>
<dbReference type="AlphaFoldDB" id="A0A218VU22"/>
<dbReference type="Proteomes" id="UP000197138">
    <property type="component" value="Unassembled WGS sequence"/>
</dbReference>
<dbReference type="EMBL" id="PGOL01000791">
    <property type="protein sequence ID" value="PKI64834.1"/>
    <property type="molecule type" value="Genomic_DNA"/>
</dbReference>
<feature type="region of interest" description="Disordered" evidence="1">
    <location>
        <begin position="65"/>
        <end position="85"/>
    </location>
</feature>
<evidence type="ECO:0000256" key="1">
    <source>
        <dbReference type="SAM" id="MobiDB-lite"/>
    </source>
</evidence>
<comment type="caution">
    <text evidence="2">The sequence shown here is derived from an EMBL/GenBank/DDBJ whole genome shotgun (WGS) entry which is preliminary data.</text>
</comment>
<proteinExistence type="predicted"/>
<accession>A0A218VU22</accession>
<dbReference type="EMBL" id="MTKT01005817">
    <property type="protein sequence ID" value="OWM64064.1"/>
    <property type="molecule type" value="Genomic_DNA"/>
</dbReference>
<reference evidence="2" key="2">
    <citation type="submission" date="2017-06" db="EMBL/GenBank/DDBJ databases">
        <title>The pomegranate genome and the genomics of punicalagin biosynthesis.</title>
        <authorList>
            <person name="Xu C."/>
        </authorList>
    </citation>
    <scope>NUCLEOTIDE SEQUENCE [LARGE SCALE GENOMIC DNA]</scope>
    <source>
        <tissue evidence="2">Fresh leaf</tissue>
    </source>
</reference>
<gene>
    <name evidence="2" type="ORF">CDL15_Pgr011519</name>
    <name evidence="3" type="ORF">CRG98_014749</name>
</gene>
<sequence length="157" mass="18053">MTSMTESLEGLTQCKAVAAFEKGLTIEDLAKSLIITLPNSFADLVARAWKFMTIEESLSTWKNEHVGEKRKNNPEDNRSEQKSSSQFNKFTLVNAPKAVTLHEIEMFDLATPLSARKCKDMVKDPNLYWRYHKARGHHTEHYRTLKHDIEGLYKPVT</sequence>
<evidence type="ECO:0000313" key="5">
    <source>
        <dbReference type="Proteomes" id="UP000233551"/>
    </source>
</evidence>
<reference evidence="3 5" key="3">
    <citation type="submission" date="2017-11" db="EMBL/GenBank/DDBJ databases">
        <title>De-novo sequencing of pomegranate (Punica granatum L.) genome.</title>
        <authorList>
            <person name="Akparov Z."/>
            <person name="Amiraslanov A."/>
            <person name="Hajiyeva S."/>
            <person name="Abbasov M."/>
            <person name="Kaur K."/>
            <person name="Hamwieh A."/>
            <person name="Solovyev V."/>
            <person name="Salamov A."/>
            <person name="Braich B."/>
            <person name="Kosarev P."/>
            <person name="Mahmoud A."/>
            <person name="Hajiyev E."/>
            <person name="Babayeva S."/>
            <person name="Izzatullayeva V."/>
            <person name="Mammadov A."/>
            <person name="Mammadov A."/>
            <person name="Sharifova S."/>
            <person name="Ojaghi J."/>
            <person name="Eynullazada K."/>
            <person name="Bayramov B."/>
            <person name="Abdulazimova A."/>
            <person name="Shahmuradov I."/>
        </authorList>
    </citation>
    <scope>NUCLEOTIDE SEQUENCE [LARGE SCALE GENOMIC DNA]</scope>
    <source>
        <strain evidence="3">AG2017</strain>
        <strain evidence="5">cv. AG2017</strain>
        <tissue evidence="3">Leaf</tissue>
    </source>
</reference>
<name>A0A218VU22_PUNGR</name>
<keyword evidence="5" id="KW-1185">Reference proteome</keyword>
<evidence type="ECO:0000313" key="2">
    <source>
        <dbReference type="EMBL" id="OWM64064.1"/>
    </source>
</evidence>
<evidence type="ECO:0000313" key="3">
    <source>
        <dbReference type="EMBL" id="PKI64834.1"/>
    </source>
</evidence>
<feature type="compositionally biased region" description="Basic and acidic residues" evidence="1">
    <location>
        <begin position="65"/>
        <end position="81"/>
    </location>
</feature>
<protein>
    <submittedName>
        <fullName evidence="2">Uncharacterized protein</fullName>
    </submittedName>
</protein>
<reference evidence="4" key="1">
    <citation type="journal article" date="2017" name="Plant J.">
        <title>The pomegranate (Punica granatum L.) genome and the genomics of punicalagin biosynthesis.</title>
        <authorList>
            <person name="Qin G."/>
            <person name="Xu C."/>
            <person name="Ming R."/>
            <person name="Tang H."/>
            <person name="Guyot R."/>
            <person name="Kramer E.M."/>
            <person name="Hu Y."/>
            <person name="Yi X."/>
            <person name="Qi Y."/>
            <person name="Xu X."/>
            <person name="Gao Z."/>
            <person name="Pan H."/>
            <person name="Jian J."/>
            <person name="Tian Y."/>
            <person name="Yue Z."/>
            <person name="Xu Y."/>
        </authorList>
    </citation>
    <scope>NUCLEOTIDE SEQUENCE [LARGE SCALE GENOMIC DNA]</scope>
    <source>
        <strain evidence="4">cv. Dabenzi</strain>
    </source>
</reference>
<dbReference type="Proteomes" id="UP000233551">
    <property type="component" value="Unassembled WGS sequence"/>
</dbReference>